<dbReference type="Proteomes" id="UP001189429">
    <property type="component" value="Unassembled WGS sequence"/>
</dbReference>
<dbReference type="PRINTS" id="PR00133">
    <property type="entry name" value="GLHYDRLASE3"/>
</dbReference>
<gene>
    <name evidence="17" type="ORF">PCOR1329_LOCUS48521</name>
</gene>
<dbReference type="PANTHER" id="PTHR42715">
    <property type="entry name" value="BETA-GLUCOSIDASE"/>
    <property type="match status" value="1"/>
</dbReference>
<dbReference type="Gene3D" id="3.40.50.1700">
    <property type="entry name" value="Glycoside hydrolase family 3 C-terminal domain"/>
    <property type="match status" value="2"/>
</dbReference>
<keyword evidence="7 14" id="KW-0378">Hydrolase</keyword>
<dbReference type="InterPro" id="IPR002772">
    <property type="entry name" value="Glyco_hydro_3_C"/>
</dbReference>
<evidence type="ECO:0000256" key="14">
    <source>
        <dbReference type="RuleBase" id="RU361161"/>
    </source>
</evidence>
<dbReference type="Pfam" id="PF14310">
    <property type="entry name" value="Fn3-like"/>
    <property type="match status" value="1"/>
</dbReference>
<dbReference type="EMBL" id="CAUYUJ010015860">
    <property type="protein sequence ID" value="CAK0859008.1"/>
    <property type="molecule type" value="Genomic_DNA"/>
</dbReference>
<dbReference type="PROSITE" id="PS50948">
    <property type="entry name" value="PAN"/>
    <property type="match status" value="1"/>
</dbReference>
<dbReference type="Pfam" id="PF01915">
    <property type="entry name" value="Glyco_hydro_3_C"/>
    <property type="match status" value="1"/>
</dbReference>
<dbReference type="EC" id="3.2.1.21" evidence="4"/>
<sequence length="882" mass="95286">MDPTASAGAAPTEDSALVPQASSEHGEHSEHLEPQRVRRLPLAAALLATLACAAGISYRLQHGSALTRQPLLSPAFPILEQAESKPRHALVIGPSPAKAKGTDSDATHRERSCLTFPGIVLADGAGFIGSVEGKKKMPSAAKCQEECIKRANCAQAVYARAADGCYMSGGRTLEVGVPGIDSDDSDDYHESMLCGTSDEMSKLKPEHARVLDIATMQNEALEGWKKMSKLKQDRLAEVASKWDDAEKRAREALESMAPWGKAALLKGIPKTGSGYAGFIQNGDVRLTMNDGPQGYNAYTTDKASKSTQFPALLSIAASFNPEISRRYAQAVAEEFTVKGSNVLLGPDVEIIRSPLSGRSFETLTGEDPYLGSELVRPFVRAVQAKGIIATVKHWLNNNEEIYRQSMNVEVGDREQHEIYMPVFKAAFEAGAGSVMCAYNRVYGEHACENKKLLHDLLREDLGFRGFVVSDWGATHDGVKSAFAGLDVEMPEGDAFNGLSPDEHGDRIDRMAGHVLSSWFASGQADGLFGADEGVYPGSPASDARTDAHLNVARETIIDSAVLLKNKDGVLPLQGAGKKIVLVGRYCNQGTDSDFLQGSVYSGGGSGYVESSTLVTPYNGIRQKFPDAASVTLAQTADDVDSADVAIVCVSAHAEEGWDRTGLDIPDAYALVHGLREKDPSMTIVVLAISPGVVTTGWVWDADAALMLFMPGEQKRYTKDQYPGTCPPPNTWCKEMTANFSEGVLIGYRWNDAMGVPSVFPFGYGLTYTEFEFTNQDVICSKERAVVTMTVKNIGWRKGAAVPQLYVSFPSLSPVVRQLRGFQKVDVEKDSEVNVAFFLGPEDWSYFDVDAQAWVSAVSKGENITVSLGSSSTDLPWNRTFSC</sequence>
<feature type="region of interest" description="Disordered" evidence="15">
    <location>
        <begin position="1"/>
        <end position="34"/>
    </location>
</feature>
<dbReference type="SUPFAM" id="SSF52279">
    <property type="entry name" value="Beta-D-glucan exohydrolase, C-terminal domain"/>
    <property type="match status" value="1"/>
</dbReference>
<evidence type="ECO:0000256" key="1">
    <source>
        <dbReference type="ARBA" id="ARBA00000448"/>
    </source>
</evidence>
<dbReference type="InterPro" id="IPR036962">
    <property type="entry name" value="Glyco_hydro_3_N_sf"/>
</dbReference>
<comment type="catalytic activity">
    <reaction evidence="1">
        <text>Hydrolysis of terminal, non-reducing beta-D-glucosyl residues with release of beta-D-glucose.</text>
        <dbReference type="EC" id="3.2.1.21"/>
    </reaction>
</comment>
<keyword evidence="5" id="KW-0964">Secreted</keyword>
<dbReference type="InterPro" id="IPR001764">
    <property type="entry name" value="Glyco_hydro_3_N"/>
</dbReference>
<dbReference type="InterPro" id="IPR026891">
    <property type="entry name" value="Fn3-like"/>
</dbReference>
<comment type="function">
    <text evidence="9">Beta-glucosidases are one of a number of cellulolytic enzymes involved in the degradation of cellulosic biomass. Catalyzes the last step releasing glucose from the inhibitory cellobiose.</text>
</comment>
<evidence type="ECO:0000313" key="18">
    <source>
        <dbReference type="Proteomes" id="UP001189429"/>
    </source>
</evidence>
<dbReference type="InterPro" id="IPR050288">
    <property type="entry name" value="Cellulose_deg_GH3"/>
</dbReference>
<evidence type="ECO:0000256" key="8">
    <source>
        <dbReference type="ARBA" id="ARBA00023295"/>
    </source>
</evidence>
<evidence type="ECO:0000256" key="9">
    <source>
        <dbReference type="ARBA" id="ARBA00024983"/>
    </source>
</evidence>
<name>A0ABN9UH87_9DINO</name>
<evidence type="ECO:0000256" key="13">
    <source>
        <dbReference type="ARBA" id="ARBA00041808"/>
    </source>
</evidence>
<dbReference type="PANTHER" id="PTHR42715:SF12">
    <property type="entry name" value="BETA-GLUCOSIDASE G-RELATED"/>
    <property type="match status" value="1"/>
</dbReference>
<dbReference type="InterPro" id="IPR017853">
    <property type="entry name" value="GH"/>
</dbReference>
<feature type="compositionally biased region" description="Basic and acidic residues" evidence="15">
    <location>
        <begin position="24"/>
        <end position="34"/>
    </location>
</feature>
<keyword evidence="18" id="KW-1185">Reference proteome</keyword>
<evidence type="ECO:0000313" key="17">
    <source>
        <dbReference type="EMBL" id="CAK0859008.1"/>
    </source>
</evidence>
<dbReference type="InterPro" id="IPR003609">
    <property type="entry name" value="Pan_app"/>
</dbReference>
<evidence type="ECO:0000256" key="11">
    <source>
        <dbReference type="ARBA" id="ARBA00041276"/>
    </source>
</evidence>
<keyword evidence="6" id="KW-0732">Signal</keyword>
<organism evidence="17 18">
    <name type="scientific">Prorocentrum cordatum</name>
    <dbReference type="NCBI Taxonomy" id="2364126"/>
    <lineage>
        <taxon>Eukaryota</taxon>
        <taxon>Sar</taxon>
        <taxon>Alveolata</taxon>
        <taxon>Dinophyceae</taxon>
        <taxon>Prorocentrales</taxon>
        <taxon>Prorocentraceae</taxon>
        <taxon>Prorocentrum</taxon>
    </lineage>
</organism>
<evidence type="ECO:0000256" key="2">
    <source>
        <dbReference type="ARBA" id="ARBA00004613"/>
    </source>
</evidence>
<dbReference type="Gene3D" id="3.20.20.300">
    <property type="entry name" value="Glycoside hydrolase, family 3, N-terminal domain"/>
    <property type="match status" value="1"/>
</dbReference>
<proteinExistence type="inferred from homology"/>
<dbReference type="Gene3D" id="2.60.40.10">
    <property type="entry name" value="Immunoglobulins"/>
    <property type="match status" value="1"/>
</dbReference>
<reference evidence="17" key="1">
    <citation type="submission" date="2023-10" db="EMBL/GenBank/DDBJ databases">
        <authorList>
            <person name="Chen Y."/>
            <person name="Shah S."/>
            <person name="Dougan E. K."/>
            <person name="Thang M."/>
            <person name="Chan C."/>
        </authorList>
    </citation>
    <scope>NUCLEOTIDE SEQUENCE [LARGE SCALE GENOMIC DNA]</scope>
</reference>
<evidence type="ECO:0000259" key="16">
    <source>
        <dbReference type="PROSITE" id="PS50948"/>
    </source>
</evidence>
<dbReference type="PROSITE" id="PS00775">
    <property type="entry name" value="GLYCOSYL_HYDROL_F3"/>
    <property type="match status" value="1"/>
</dbReference>
<evidence type="ECO:0000256" key="15">
    <source>
        <dbReference type="SAM" id="MobiDB-lite"/>
    </source>
</evidence>
<accession>A0ABN9UH87</accession>
<dbReference type="InterPro" id="IPR013783">
    <property type="entry name" value="Ig-like_fold"/>
</dbReference>
<comment type="subcellular location">
    <subcellularLocation>
        <location evidence="2">Secreted</location>
    </subcellularLocation>
</comment>
<evidence type="ECO:0000256" key="10">
    <source>
        <dbReference type="ARBA" id="ARBA00039579"/>
    </source>
</evidence>
<keyword evidence="8 14" id="KW-0326">Glycosidase</keyword>
<dbReference type="Pfam" id="PF00933">
    <property type="entry name" value="Glyco_hydro_3"/>
    <property type="match status" value="1"/>
</dbReference>
<evidence type="ECO:0000256" key="7">
    <source>
        <dbReference type="ARBA" id="ARBA00022801"/>
    </source>
</evidence>
<dbReference type="SUPFAM" id="SSF51445">
    <property type="entry name" value="(Trans)glycosidases"/>
    <property type="match status" value="1"/>
</dbReference>
<evidence type="ECO:0000256" key="6">
    <source>
        <dbReference type="ARBA" id="ARBA00022729"/>
    </source>
</evidence>
<dbReference type="SMART" id="SM01217">
    <property type="entry name" value="Fn3_like"/>
    <property type="match status" value="1"/>
</dbReference>
<protein>
    <recommendedName>
        <fullName evidence="10">Probable beta-glucosidase G</fullName>
        <ecNumber evidence="4">3.2.1.21</ecNumber>
    </recommendedName>
    <alternativeName>
        <fullName evidence="11">Beta-D-glucoside glucohydrolase G</fullName>
    </alternativeName>
    <alternativeName>
        <fullName evidence="12">Cellobiase G</fullName>
    </alternativeName>
    <alternativeName>
        <fullName evidence="13">Gentiobiase G</fullName>
    </alternativeName>
</protein>
<evidence type="ECO:0000256" key="12">
    <source>
        <dbReference type="ARBA" id="ARBA00041601"/>
    </source>
</evidence>
<dbReference type="InterPro" id="IPR036881">
    <property type="entry name" value="Glyco_hydro_3_C_sf"/>
</dbReference>
<feature type="domain" description="Apple" evidence="16">
    <location>
        <begin position="113"/>
        <end position="194"/>
    </location>
</feature>
<comment type="caution">
    <text evidence="17">The sequence shown here is derived from an EMBL/GenBank/DDBJ whole genome shotgun (WGS) entry which is preliminary data.</text>
</comment>
<dbReference type="InterPro" id="IPR019800">
    <property type="entry name" value="Glyco_hydro_3_AS"/>
</dbReference>
<evidence type="ECO:0000256" key="4">
    <source>
        <dbReference type="ARBA" id="ARBA00012744"/>
    </source>
</evidence>
<comment type="similarity">
    <text evidence="3 14">Belongs to the glycosyl hydrolase 3 family.</text>
</comment>
<evidence type="ECO:0000256" key="3">
    <source>
        <dbReference type="ARBA" id="ARBA00005336"/>
    </source>
</evidence>
<evidence type="ECO:0000256" key="5">
    <source>
        <dbReference type="ARBA" id="ARBA00022525"/>
    </source>
</evidence>